<dbReference type="Pfam" id="PF03551">
    <property type="entry name" value="PadR"/>
    <property type="match status" value="1"/>
</dbReference>
<dbReference type="InterPro" id="IPR052509">
    <property type="entry name" value="Metal_resp_DNA-bind_regulator"/>
</dbReference>
<dbReference type="Gene3D" id="1.10.10.10">
    <property type="entry name" value="Winged helix-like DNA-binding domain superfamily/Winged helix DNA-binding domain"/>
    <property type="match status" value="1"/>
</dbReference>
<dbReference type="InterPro" id="IPR036388">
    <property type="entry name" value="WH-like_DNA-bd_sf"/>
</dbReference>
<evidence type="ECO:0000259" key="1">
    <source>
        <dbReference type="Pfam" id="PF03551"/>
    </source>
</evidence>
<gene>
    <name evidence="2" type="ORF">AYJ54_23560</name>
</gene>
<accession>A0A176YEX1</accession>
<comment type="caution">
    <text evidence="2">The sequence shown here is derived from an EMBL/GenBank/DDBJ whole genome shotgun (WGS) entry which is preliminary data.</text>
</comment>
<reference evidence="2 3" key="1">
    <citation type="submission" date="2016-03" db="EMBL/GenBank/DDBJ databases">
        <title>Draft Genome Sequence of the Strain BR 10245 (Bradyrhizobium sp.) isolated from nodules of Centrolobium paraense.</title>
        <authorList>
            <person name="Simoes-Araujo J.L.Sr."/>
            <person name="Barauna A.C."/>
            <person name="Silva K."/>
            <person name="Zilli J.E."/>
        </authorList>
    </citation>
    <scope>NUCLEOTIDE SEQUENCE [LARGE SCALE GENOMIC DNA]</scope>
    <source>
        <strain evidence="2 3">BR 10245</strain>
    </source>
</reference>
<dbReference type="AlphaFoldDB" id="A0A176YEX1"/>
<evidence type="ECO:0000313" key="3">
    <source>
        <dbReference type="Proteomes" id="UP000076959"/>
    </source>
</evidence>
<dbReference type="PANTHER" id="PTHR33169">
    <property type="entry name" value="PADR-FAMILY TRANSCRIPTIONAL REGULATOR"/>
    <property type="match status" value="1"/>
</dbReference>
<dbReference type="OrthoDB" id="9814826at2"/>
<protein>
    <submittedName>
        <fullName evidence="2">PadR family transcriptional regulator</fullName>
    </submittedName>
</protein>
<dbReference type="STRING" id="1505087.AYJ54_23560"/>
<proteinExistence type="predicted"/>
<dbReference type="InterPro" id="IPR005149">
    <property type="entry name" value="Tscrpt_reg_PadR_N"/>
</dbReference>
<keyword evidence="3" id="KW-1185">Reference proteome</keyword>
<evidence type="ECO:0000313" key="2">
    <source>
        <dbReference type="EMBL" id="OAF04819.1"/>
    </source>
</evidence>
<dbReference type="Proteomes" id="UP000076959">
    <property type="component" value="Unassembled WGS sequence"/>
</dbReference>
<sequence length="100" mass="11598">MKFKDLLTGFIRLHILHHAAEHEIYGQWMIEELARHGYRLSPGTLYPLLHGMERKGYLRSRKEHPGRTARTLYRATPLGRKGLALAKSRVLEFTGEAMKD</sequence>
<organism evidence="2 3">
    <name type="scientific">Bradyrhizobium centrolobii</name>
    <dbReference type="NCBI Taxonomy" id="1505087"/>
    <lineage>
        <taxon>Bacteria</taxon>
        <taxon>Pseudomonadati</taxon>
        <taxon>Pseudomonadota</taxon>
        <taxon>Alphaproteobacteria</taxon>
        <taxon>Hyphomicrobiales</taxon>
        <taxon>Nitrobacteraceae</taxon>
        <taxon>Bradyrhizobium</taxon>
    </lineage>
</organism>
<dbReference type="EMBL" id="LUUB01000082">
    <property type="protein sequence ID" value="OAF04819.1"/>
    <property type="molecule type" value="Genomic_DNA"/>
</dbReference>
<dbReference type="PANTHER" id="PTHR33169:SF14">
    <property type="entry name" value="TRANSCRIPTIONAL REGULATOR RV3488"/>
    <property type="match status" value="1"/>
</dbReference>
<dbReference type="InterPro" id="IPR036390">
    <property type="entry name" value="WH_DNA-bd_sf"/>
</dbReference>
<dbReference type="SUPFAM" id="SSF46785">
    <property type="entry name" value="Winged helix' DNA-binding domain"/>
    <property type="match status" value="1"/>
</dbReference>
<name>A0A176YEX1_9BRAD</name>
<feature type="domain" description="Transcription regulator PadR N-terminal" evidence="1">
    <location>
        <begin position="15"/>
        <end position="84"/>
    </location>
</feature>
<dbReference type="RefSeq" id="WP_063705095.1">
    <property type="nucleotide sequence ID" value="NZ_LUUB01000082.1"/>
</dbReference>